<organism evidence="3 4">
    <name type="scientific">Nocardia aurantiaca</name>
    <dbReference type="NCBI Taxonomy" id="2675850"/>
    <lineage>
        <taxon>Bacteria</taxon>
        <taxon>Bacillati</taxon>
        <taxon>Actinomycetota</taxon>
        <taxon>Actinomycetes</taxon>
        <taxon>Mycobacteriales</taxon>
        <taxon>Nocardiaceae</taxon>
        <taxon>Nocardia</taxon>
    </lineage>
</organism>
<comment type="caution">
    <text evidence="3">The sequence shown here is derived from an EMBL/GenBank/DDBJ whole genome shotgun (WGS) entry which is preliminary data.</text>
</comment>
<dbReference type="RefSeq" id="WP_154787088.1">
    <property type="nucleotide sequence ID" value="NZ_WMBB01000003.1"/>
</dbReference>
<dbReference type="Proteomes" id="UP000432464">
    <property type="component" value="Unassembled WGS sequence"/>
</dbReference>
<feature type="region of interest" description="Disordered" evidence="1">
    <location>
        <begin position="1"/>
        <end position="21"/>
    </location>
</feature>
<keyword evidence="2" id="KW-0472">Membrane</keyword>
<feature type="transmembrane region" description="Helical" evidence="2">
    <location>
        <begin position="96"/>
        <end position="123"/>
    </location>
</feature>
<keyword evidence="2" id="KW-1133">Transmembrane helix</keyword>
<keyword evidence="4" id="KW-1185">Reference proteome</keyword>
<reference evidence="3 4" key="1">
    <citation type="submission" date="2019-11" db="EMBL/GenBank/DDBJ databases">
        <title>Nocardia sp. nov. CT2-14 isolated from soil.</title>
        <authorList>
            <person name="Kanchanasin P."/>
            <person name="Tanasupawat S."/>
            <person name="Yuki M."/>
            <person name="Kudo T."/>
        </authorList>
    </citation>
    <scope>NUCLEOTIDE SEQUENCE [LARGE SCALE GENOMIC DNA]</scope>
    <source>
        <strain evidence="3 4">CT2-14</strain>
    </source>
</reference>
<dbReference type="EMBL" id="WMBB01000003">
    <property type="protein sequence ID" value="MTE12600.1"/>
    <property type="molecule type" value="Genomic_DNA"/>
</dbReference>
<evidence type="ECO:0000313" key="3">
    <source>
        <dbReference type="EMBL" id="MTE12600.1"/>
    </source>
</evidence>
<sequence>MTPASAEDAPPAATQPTTDIPDSAIHIGTLRLDQPFFLTPDQTQQINAATMGAETALAQSLEAAGLDHARATSVSKAVLGDATIGAAAGAALASPIAWTGALIGVVSGLIAGLPFAPIGLVVVPVISSAIGYAVIAAPFAALGAGIGAAVGAADGLLNPAPTAQPG</sequence>
<gene>
    <name evidence="3" type="ORF">GLP40_07395</name>
</gene>
<proteinExistence type="predicted"/>
<name>A0A6I3KVM6_9NOCA</name>
<evidence type="ECO:0000313" key="4">
    <source>
        <dbReference type="Proteomes" id="UP000432464"/>
    </source>
</evidence>
<evidence type="ECO:0000256" key="1">
    <source>
        <dbReference type="SAM" id="MobiDB-lite"/>
    </source>
</evidence>
<keyword evidence="2" id="KW-0812">Transmembrane</keyword>
<accession>A0A6I3KVM6</accession>
<protein>
    <submittedName>
        <fullName evidence="3">Uncharacterized protein</fullName>
    </submittedName>
</protein>
<evidence type="ECO:0000256" key="2">
    <source>
        <dbReference type="SAM" id="Phobius"/>
    </source>
</evidence>
<dbReference type="AlphaFoldDB" id="A0A6I3KVM6"/>
<feature type="transmembrane region" description="Helical" evidence="2">
    <location>
        <begin position="130"/>
        <end position="153"/>
    </location>
</feature>